<dbReference type="Proteomes" id="UP001277761">
    <property type="component" value="Unassembled WGS sequence"/>
</dbReference>
<gene>
    <name evidence="3" type="ORF">SK069_02005</name>
</gene>
<keyword evidence="2" id="KW-0472">Membrane</keyword>
<dbReference type="EMBL" id="JAXAVX010000001">
    <property type="protein sequence ID" value="MDX8150355.1"/>
    <property type="molecule type" value="Genomic_DNA"/>
</dbReference>
<name>A0ABU4VEY3_9ACTN</name>
<evidence type="ECO:0000256" key="2">
    <source>
        <dbReference type="SAM" id="Phobius"/>
    </source>
</evidence>
<feature type="transmembrane region" description="Helical" evidence="2">
    <location>
        <begin position="34"/>
        <end position="56"/>
    </location>
</feature>
<dbReference type="RefSeq" id="WP_319952505.1">
    <property type="nucleotide sequence ID" value="NZ_JAXAVX010000001.1"/>
</dbReference>
<keyword evidence="2" id="KW-0812">Transmembrane</keyword>
<sequence>MPAPGELSFSAPRADTHSRVTAFFRFLLAIPHLILWYLWAIVAGVAVVIAWFALLFTGRYPAGLYGFVSGFTRYNTRVFAYLYLLSDRYPPFSGSPDEAYPVELQVGPAQESYNRLWVLLRIIPLIAVAIINYALSIVLAFAVFFGWFAVLFLGRMPEGLHNAIAFCVSFQVRAGAYGALLVEKFPSFDASGDGPATPPAPVAPSAFGEATPADAGPTGTDPFGR</sequence>
<evidence type="ECO:0000313" key="4">
    <source>
        <dbReference type="Proteomes" id="UP001277761"/>
    </source>
</evidence>
<evidence type="ECO:0000256" key="1">
    <source>
        <dbReference type="SAM" id="MobiDB-lite"/>
    </source>
</evidence>
<comment type="caution">
    <text evidence="3">The sequence shown here is derived from an EMBL/GenBank/DDBJ whole genome shotgun (WGS) entry which is preliminary data.</text>
</comment>
<protein>
    <submittedName>
        <fullName evidence="3">DUF4389 domain-containing protein</fullName>
    </submittedName>
</protein>
<keyword evidence="4" id="KW-1185">Reference proteome</keyword>
<proteinExistence type="predicted"/>
<feature type="region of interest" description="Disordered" evidence="1">
    <location>
        <begin position="191"/>
        <end position="225"/>
    </location>
</feature>
<organism evidence="3 4">
    <name type="scientific">Patulibacter brassicae</name>
    <dbReference type="NCBI Taxonomy" id="1705717"/>
    <lineage>
        <taxon>Bacteria</taxon>
        <taxon>Bacillati</taxon>
        <taxon>Actinomycetota</taxon>
        <taxon>Thermoleophilia</taxon>
        <taxon>Solirubrobacterales</taxon>
        <taxon>Patulibacteraceae</taxon>
        <taxon>Patulibacter</taxon>
    </lineage>
</organism>
<reference evidence="3 4" key="1">
    <citation type="submission" date="2023-11" db="EMBL/GenBank/DDBJ databases">
        <authorList>
            <person name="Xu M."/>
            <person name="Jiang T."/>
        </authorList>
    </citation>
    <scope>NUCLEOTIDE SEQUENCE [LARGE SCALE GENOMIC DNA]</scope>
    <source>
        <strain evidence="3 4">SD</strain>
    </source>
</reference>
<dbReference type="InterPro" id="IPR025498">
    <property type="entry name" value="DUF4389"/>
</dbReference>
<keyword evidence="2" id="KW-1133">Transmembrane helix</keyword>
<evidence type="ECO:0000313" key="3">
    <source>
        <dbReference type="EMBL" id="MDX8150355.1"/>
    </source>
</evidence>
<feature type="transmembrane region" description="Helical" evidence="2">
    <location>
        <begin position="122"/>
        <end position="153"/>
    </location>
</feature>
<accession>A0ABU4VEY3</accession>
<dbReference type="Pfam" id="PF14333">
    <property type="entry name" value="DUF4389"/>
    <property type="match status" value="2"/>
</dbReference>